<dbReference type="EMBL" id="JADNRY010000019">
    <property type="protein sequence ID" value="KAF9073266.1"/>
    <property type="molecule type" value="Genomic_DNA"/>
</dbReference>
<protein>
    <submittedName>
        <fullName evidence="2">Uncharacterized protein</fullName>
    </submittedName>
</protein>
<gene>
    <name evidence="2" type="ORF">BDP27DRAFT_318035</name>
</gene>
<accession>A0A9P5PVK0</accession>
<feature type="region of interest" description="Disordered" evidence="1">
    <location>
        <begin position="96"/>
        <end position="253"/>
    </location>
</feature>
<feature type="region of interest" description="Disordered" evidence="1">
    <location>
        <begin position="339"/>
        <end position="374"/>
    </location>
</feature>
<feature type="compositionally biased region" description="Basic and acidic residues" evidence="1">
    <location>
        <begin position="190"/>
        <end position="201"/>
    </location>
</feature>
<dbReference type="Proteomes" id="UP000772434">
    <property type="component" value="Unassembled WGS sequence"/>
</dbReference>
<feature type="compositionally biased region" description="Pro residues" evidence="1">
    <location>
        <begin position="1"/>
        <end position="12"/>
    </location>
</feature>
<keyword evidence="3" id="KW-1185">Reference proteome</keyword>
<reference evidence="2" key="1">
    <citation type="submission" date="2020-11" db="EMBL/GenBank/DDBJ databases">
        <authorList>
            <consortium name="DOE Joint Genome Institute"/>
            <person name="Ahrendt S."/>
            <person name="Riley R."/>
            <person name="Andreopoulos W."/>
            <person name="Labutti K."/>
            <person name="Pangilinan J."/>
            <person name="Ruiz-Duenas F.J."/>
            <person name="Barrasa J.M."/>
            <person name="Sanchez-Garcia M."/>
            <person name="Camarero S."/>
            <person name="Miyauchi S."/>
            <person name="Serrano A."/>
            <person name="Linde D."/>
            <person name="Babiker R."/>
            <person name="Drula E."/>
            <person name="Ayuso-Fernandez I."/>
            <person name="Pacheco R."/>
            <person name="Padilla G."/>
            <person name="Ferreira P."/>
            <person name="Barriuso J."/>
            <person name="Kellner H."/>
            <person name="Castanera R."/>
            <person name="Alfaro M."/>
            <person name="Ramirez L."/>
            <person name="Pisabarro A.G."/>
            <person name="Kuo A."/>
            <person name="Tritt A."/>
            <person name="Lipzen A."/>
            <person name="He G."/>
            <person name="Yan M."/>
            <person name="Ng V."/>
            <person name="Cullen D."/>
            <person name="Martin F."/>
            <person name="Rosso M.-N."/>
            <person name="Henrissat B."/>
            <person name="Hibbett D."/>
            <person name="Martinez A.T."/>
            <person name="Grigoriev I.V."/>
        </authorList>
    </citation>
    <scope>NUCLEOTIDE SEQUENCE</scope>
    <source>
        <strain evidence="2">AH 40177</strain>
    </source>
</reference>
<evidence type="ECO:0000313" key="2">
    <source>
        <dbReference type="EMBL" id="KAF9073266.1"/>
    </source>
</evidence>
<evidence type="ECO:0000313" key="3">
    <source>
        <dbReference type="Proteomes" id="UP000772434"/>
    </source>
</evidence>
<evidence type="ECO:0000256" key="1">
    <source>
        <dbReference type="SAM" id="MobiDB-lite"/>
    </source>
</evidence>
<name>A0A9P5PVK0_9AGAR</name>
<feature type="compositionally biased region" description="Polar residues" evidence="1">
    <location>
        <begin position="215"/>
        <end position="227"/>
    </location>
</feature>
<dbReference type="AlphaFoldDB" id="A0A9P5PVK0"/>
<comment type="caution">
    <text evidence="2">The sequence shown here is derived from an EMBL/GenBank/DDBJ whole genome shotgun (WGS) entry which is preliminary data.</text>
</comment>
<organism evidence="2 3">
    <name type="scientific">Rhodocollybia butyracea</name>
    <dbReference type="NCBI Taxonomy" id="206335"/>
    <lineage>
        <taxon>Eukaryota</taxon>
        <taxon>Fungi</taxon>
        <taxon>Dikarya</taxon>
        <taxon>Basidiomycota</taxon>
        <taxon>Agaricomycotina</taxon>
        <taxon>Agaricomycetes</taxon>
        <taxon>Agaricomycetidae</taxon>
        <taxon>Agaricales</taxon>
        <taxon>Marasmiineae</taxon>
        <taxon>Omphalotaceae</taxon>
        <taxon>Rhodocollybia</taxon>
    </lineage>
</organism>
<feature type="region of interest" description="Disordered" evidence="1">
    <location>
        <begin position="1"/>
        <end position="26"/>
    </location>
</feature>
<dbReference type="OrthoDB" id="3069854at2759"/>
<feature type="region of interest" description="Disordered" evidence="1">
    <location>
        <begin position="33"/>
        <end position="52"/>
    </location>
</feature>
<feature type="compositionally biased region" description="Polar residues" evidence="1">
    <location>
        <begin position="34"/>
        <end position="52"/>
    </location>
</feature>
<proteinExistence type="predicted"/>
<feature type="compositionally biased region" description="Basic and acidic residues" evidence="1">
    <location>
        <begin position="133"/>
        <end position="146"/>
    </location>
</feature>
<sequence length="442" mass="47646">MIDSTPTPPPPSSSNTTASTTGGPQSAILALLTQAANAGASSNQPSTSNPLDVSQLALLQQLTQTAQMGTNVSYPNAGTAPAQSVPPDVNAVRSFYADVSSSRSPSNNRYSSPDGDYRHDSRGAYRGGRGGRGKRDGHFRDREQPSRSKSPQSRYGARREIKPYSPTRRPIVSPREPFDAGKPFQATAEAKNKDEFGRELRAQSTESSEDADSPVGTSRVQQTHTHPTSPPGPRALSQPDLAGQASPGNEQFNMATFDFTDPTAWVTLGKMYEASFGVMPSTEQLMQFVMMAGASMDLSYDSWNQSGNTYMDAQGISTLGGGIQDYSGNHFQGQSSVNGGWNAGGGDPRVQRGGLSETVAGATTESPVAKRGGGMRKVGDKWVFVRETDSGYRDSFRHDFGVTSLSILYHILVFMPFRRFDERIAILLLYRLDCFWPNVGTG</sequence>
<feature type="compositionally biased region" description="Low complexity" evidence="1">
    <location>
        <begin position="100"/>
        <end position="113"/>
    </location>
</feature>